<evidence type="ECO:0000313" key="8">
    <source>
        <dbReference type="Proteomes" id="UP000595095"/>
    </source>
</evidence>
<sequence>MNLSVAMFSAQRYDIDLFTAAGAHTPVTFTFFEARLNLTTCALARGYDAVCVFVNDDLNREVLRELSALGVKHIALRCAGFNNVDTQAAKTLGMLVSRVPAYSPQSVAEHTLALILTLNRKTHHAYNRVRNGNFSLQGLMGFTLYQKTVGVIGTGAIGLAVINILAGFGCRIVCHDPAPAAAAQAQTNARGGCYVSLDELYTQSDIITLHCPLTHANHHLINAGAIEKMRPGITLINTSRGALIDTQAVISALKRRHIKALGLDVYEQESSLFFSDHSLEIIDDDVIERLLSFPNVLITGHQGFFTEEALNQIVATTIDNLGAAEKGETSGPGFVVAG</sequence>
<dbReference type="PANTHER" id="PTHR43026">
    <property type="entry name" value="2-HYDROXYACID DEHYDROGENASE HOMOLOG 1-RELATED"/>
    <property type="match status" value="1"/>
</dbReference>
<keyword evidence="3" id="KW-0520">NAD</keyword>
<organism evidence="7 8">
    <name type="scientific">Salinimonas marina</name>
    <dbReference type="NCBI Taxonomy" id="2785918"/>
    <lineage>
        <taxon>Bacteria</taxon>
        <taxon>Pseudomonadati</taxon>
        <taxon>Pseudomonadota</taxon>
        <taxon>Gammaproteobacteria</taxon>
        <taxon>Alteromonadales</taxon>
        <taxon>Alteromonadaceae</taxon>
        <taxon>Alteromonas/Salinimonas group</taxon>
        <taxon>Salinimonas</taxon>
    </lineage>
</organism>
<dbReference type="GO" id="GO:0008720">
    <property type="term" value="F:D-lactate dehydrogenase (NAD+) activity"/>
    <property type="evidence" value="ECO:0007669"/>
    <property type="project" value="TreeGrafter"/>
</dbReference>
<proteinExistence type="inferred from homology"/>
<dbReference type="InterPro" id="IPR006139">
    <property type="entry name" value="D-isomer_2_OHA_DH_cat_dom"/>
</dbReference>
<dbReference type="PROSITE" id="PS00670">
    <property type="entry name" value="D_2_HYDROXYACID_DH_2"/>
    <property type="match status" value="1"/>
</dbReference>
<evidence type="ECO:0000256" key="3">
    <source>
        <dbReference type="ARBA" id="ARBA00023027"/>
    </source>
</evidence>
<evidence type="ECO:0000256" key="4">
    <source>
        <dbReference type="RuleBase" id="RU003719"/>
    </source>
</evidence>
<dbReference type="AlphaFoldDB" id="A0A7S9HBQ9"/>
<evidence type="ECO:0000259" key="6">
    <source>
        <dbReference type="Pfam" id="PF02826"/>
    </source>
</evidence>
<reference evidence="7 8" key="1">
    <citation type="submission" date="2020-11" db="EMBL/GenBank/DDBJ databases">
        <title>Complete genome sequence for Salinimonas sp. strain G2-b.</title>
        <authorList>
            <person name="Park S.-J."/>
        </authorList>
    </citation>
    <scope>NUCLEOTIDE SEQUENCE [LARGE SCALE GENOMIC DNA]</scope>
    <source>
        <strain evidence="7 8">G2-b</strain>
    </source>
</reference>
<keyword evidence="8" id="KW-1185">Reference proteome</keyword>
<protein>
    <submittedName>
        <fullName evidence="7">2-hydroxyacid dehydrogenase</fullName>
    </submittedName>
</protein>
<name>A0A7S9HBQ9_9ALTE</name>
<dbReference type="PANTHER" id="PTHR43026:SF1">
    <property type="entry name" value="2-HYDROXYACID DEHYDROGENASE HOMOLOG 1-RELATED"/>
    <property type="match status" value="1"/>
</dbReference>
<dbReference type="InterPro" id="IPR036291">
    <property type="entry name" value="NAD(P)-bd_dom_sf"/>
</dbReference>
<dbReference type="InterPro" id="IPR058205">
    <property type="entry name" value="D-LDH-like"/>
</dbReference>
<dbReference type="EMBL" id="CP064795">
    <property type="protein sequence ID" value="QPG04324.1"/>
    <property type="molecule type" value="Genomic_DNA"/>
</dbReference>
<evidence type="ECO:0000256" key="2">
    <source>
        <dbReference type="ARBA" id="ARBA00023002"/>
    </source>
</evidence>
<dbReference type="GO" id="GO:0051287">
    <property type="term" value="F:NAD binding"/>
    <property type="evidence" value="ECO:0007669"/>
    <property type="project" value="InterPro"/>
</dbReference>
<dbReference type="SUPFAM" id="SSF51735">
    <property type="entry name" value="NAD(P)-binding Rossmann-fold domains"/>
    <property type="match status" value="1"/>
</dbReference>
<dbReference type="InterPro" id="IPR029753">
    <property type="entry name" value="D-isomer_DH_CS"/>
</dbReference>
<feature type="domain" description="D-isomer specific 2-hydroxyacid dehydrogenase NAD-binding" evidence="6">
    <location>
        <begin position="112"/>
        <end position="303"/>
    </location>
</feature>
<dbReference type="SUPFAM" id="SSF52283">
    <property type="entry name" value="Formate/glycerate dehydrogenase catalytic domain-like"/>
    <property type="match status" value="1"/>
</dbReference>
<evidence type="ECO:0000313" key="7">
    <source>
        <dbReference type="EMBL" id="QPG04324.1"/>
    </source>
</evidence>
<comment type="similarity">
    <text evidence="1 4">Belongs to the D-isomer specific 2-hydroxyacid dehydrogenase family.</text>
</comment>
<evidence type="ECO:0000256" key="1">
    <source>
        <dbReference type="ARBA" id="ARBA00005854"/>
    </source>
</evidence>
<keyword evidence="2 4" id="KW-0560">Oxidoreductase</keyword>
<dbReference type="Pfam" id="PF02826">
    <property type="entry name" value="2-Hacid_dh_C"/>
    <property type="match status" value="1"/>
</dbReference>
<dbReference type="CDD" id="cd12183">
    <property type="entry name" value="LDH_like_2"/>
    <property type="match status" value="1"/>
</dbReference>
<dbReference type="InterPro" id="IPR006140">
    <property type="entry name" value="D-isomer_DH_NAD-bd"/>
</dbReference>
<dbReference type="InterPro" id="IPR029752">
    <property type="entry name" value="D-isomer_DH_CS1"/>
</dbReference>
<dbReference type="Proteomes" id="UP000595095">
    <property type="component" value="Chromosome"/>
</dbReference>
<dbReference type="RefSeq" id="WP_195809420.1">
    <property type="nucleotide sequence ID" value="NZ_CP064795.1"/>
</dbReference>
<dbReference type="Pfam" id="PF00389">
    <property type="entry name" value="2-Hacid_dh"/>
    <property type="match status" value="1"/>
</dbReference>
<dbReference type="KEGG" id="smaa:IT774_08500"/>
<feature type="domain" description="D-isomer specific 2-hydroxyacid dehydrogenase catalytic" evidence="5">
    <location>
        <begin position="5"/>
        <end position="329"/>
    </location>
</feature>
<dbReference type="Gene3D" id="3.40.50.720">
    <property type="entry name" value="NAD(P)-binding Rossmann-like Domain"/>
    <property type="match status" value="2"/>
</dbReference>
<dbReference type="PROSITE" id="PS00065">
    <property type="entry name" value="D_2_HYDROXYACID_DH_1"/>
    <property type="match status" value="1"/>
</dbReference>
<gene>
    <name evidence="7" type="ORF">IT774_08500</name>
</gene>
<evidence type="ECO:0000259" key="5">
    <source>
        <dbReference type="Pfam" id="PF00389"/>
    </source>
</evidence>
<accession>A0A7S9HBQ9</accession>